<organism evidence="1 2">
    <name type="scientific">Staphylococcus hominis</name>
    <dbReference type="NCBI Taxonomy" id="1290"/>
    <lineage>
        <taxon>Bacteria</taxon>
        <taxon>Bacillati</taxon>
        <taxon>Bacillota</taxon>
        <taxon>Bacilli</taxon>
        <taxon>Bacillales</taxon>
        <taxon>Staphylococcaceae</taxon>
        <taxon>Staphylococcus</taxon>
    </lineage>
</organism>
<evidence type="ECO:0000313" key="1">
    <source>
        <dbReference type="EMBL" id="PTK30790.1"/>
    </source>
</evidence>
<dbReference type="AlphaFoldDB" id="A0A974QNC6"/>
<dbReference type="Proteomes" id="UP000241540">
    <property type="component" value="Unassembled WGS sequence"/>
</dbReference>
<accession>A0A974QNC6</accession>
<comment type="caution">
    <text evidence="1">The sequence shown here is derived from an EMBL/GenBank/DDBJ whole genome shotgun (WGS) entry which is preliminary data.</text>
</comment>
<sequence>MKCKTTYYAKPKAVKIAAITCGKTLKQVAKDTTTHYNSLVMIAGGKVATSKLRAEAIANVVNAEFDSLFVAKK</sequence>
<evidence type="ECO:0000313" key="2">
    <source>
        <dbReference type="Proteomes" id="UP000241540"/>
    </source>
</evidence>
<dbReference type="EMBL" id="PZHX01000010">
    <property type="protein sequence ID" value="PTK30790.1"/>
    <property type="molecule type" value="Genomic_DNA"/>
</dbReference>
<reference evidence="1 2" key="1">
    <citation type="journal article" date="2016" name="Front. Microbiol.">
        <title>Comprehensive Phylogenetic Analysis of Bovine Non-aureus Staphylococci Species Based on Whole-Genome Sequencing.</title>
        <authorList>
            <person name="Naushad S."/>
            <person name="Barkema H.W."/>
            <person name="Luby C."/>
            <person name="Condas L.A."/>
            <person name="Nobrega D.B."/>
            <person name="Carson D.A."/>
            <person name="De Buck J."/>
        </authorList>
    </citation>
    <scope>NUCLEOTIDE SEQUENCE [LARGE SCALE GENOMIC DNA]</scope>
    <source>
        <strain evidence="1 2">SNUC 5336</strain>
    </source>
</reference>
<dbReference type="RefSeq" id="WP_107640166.1">
    <property type="nucleotide sequence ID" value="NZ_PZHX01000010.1"/>
</dbReference>
<protein>
    <submittedName>
        <fullName evidence="1">Uncharacterized protein</fullName>
    </submittedName>
</protein>
<name>A0A974QNC6_STAHO</name>
<proteinExistence type="predicted"/>
<gene>
    <name evidence="1" type="ORF">BUZ51_06120</name>
</gene>